<name>A0AAU9KUJ4_9STRA</name>
<evidence type="ECO:0000313" key="3">
    <source>
        <dbReference type="Proteomes" id="UP001160483"/>
    </source>
</evidence>
<reference evidence="2" key="1">
    <citation type="submission" date="2021-11" db="EMBL/GenBank/DDBJ databases">
        <authorList>
            <person name="Islam A."/>
            <person name="Islam S."/>
            <person name="Flora M.S."/>
            <person name="Rahman M."/>
            <person name="Ziaur R.M."/>
            <person name="Epstein J.H."/>
            <person name="Hassan M."/>
            <person name="Klassen M."/>
            <person name="Woodard K."/>
            <person name="Webb A."/>
            <person name="Webby R.J."/>
            <person name="El Zowalaty M.E."/>
        </authorList>
    </citation>
    <scope>NUCLEOTIDE SEQUENCE</scope>
    <source>
        <strain evidence="2">Pbs3</strain>
    </source>
</reference>
<proteinExistence type="predicted"/>
<feature type="region of interest" description="Disordered" evidence="1">
    <location>
        <begin position="1"/>
        <end position="30"/>
    </location>
</feature>
<gene>
    <name evidence="2" type="ORF">PBS003_LOCUS4631</name>
</gene>
<dbReference type="AlphaFoldDB" id="A0AAU9KUJ4"/>
<comment type="caution">
    <text evidence="2">The sequence shown here is derived from an EMBL/GenBank/DDBJ whole genome shotgun (WGS) entry which is preliminary data.</text>
</comment>
<evidence type="ECO:0000313" key="2">
    <source>
        <dbReference type="EMBL" id="CAH0477907.1"/>
    </source>
</evidence>
<dbReference type="EMBL" id="CAKKTJ010000199">
    <property type="protein sequence ID" value="CAH0477907.1"/>
    <property type="molecule type" value="Genomic_DNA"/>
</dbReference>
<sequence length="73" mass="7813">MDQHAEAPRRKRKSRFSDAQPDSVAPVDKNQAVNTAVSSFSLDPAALARAAAAKIARAIPGPLLQQLHPCQQP</sequence>
<evidence type="ECO:0000256" key="1">
    <source>
        <dbReference type="SAM" id="MobiDB-lite"/>
    </source>
</evidence>
<organism evidence="2 3">
    <name type="scientific">Peronospora belbahrii</name>
    <dbReference type="NCBI Taxonomy" id="622444"/>
    <lineage>
        <taxon>Eukaryota</taxon>
        <taxon>Sar</taxon>
        <taxon>Stramenopiles</taxon>
        <taxon>Oomycota</taxon>
        <taxon>Peronosporomycetes</taxon>
        <taxon>Peronosporales</taxon>
        <taxon>Peronosporaceae</taxon>
        <taxon>Peronospora</taxon>
    </lineage>
</organism>
<protein>
    <submittedName>
        <fullName evidence="2">Uncharacterized protein</fullName>
    </submittedName>
</protein>
<dbReference type="Proteomes" id="UP001160483">
    <property type="component" value="Unassembled WGS sequence"/>
</dbReference>
<accession>A0AAU9KUJ4</accession>